<evidence type="ECO:0000259" key="3">
    <source>
        <dbReference type="SMART" id="SM00382"/>
    </source>
</evidence>
<keyword evidence="1" id="KW-0378">Hydrolase</keyword>
<dbReference type="GO" id="GO:0006281">
    <property type="term" value="P:DNA repair"/>
    <property type="evidence" value="ECO:0007669"/>
    <property type="project" value="UniProtKB-KW"/>
</dbReference>
<evidence type="ECO:0000313" key="5">
    <source>
        <dbReference type="Proteomes" id="UP000703269"/>
    </source>
</evidence>
<feature type="domain" description="AAA+ ATPase" evidence="3">
    <location>
        <begin position="75"/>
        <end position="302"/>
    </location>
</feature>
<dbReference type="OrthoDB" id="432234at2759"/>
<dbReference type="Gene3D" id="3.40.50.300">
    <property type="entry name" value="P-loop containing nucleotide triphosphate hydrolases"/>
    <property type="match status" value="1"/>
</dbReference>
<dbReference type="CDD" id="cd18037">
    <property type="entry name" value="DEXSc_Pif1_like"/>
    <property type="match status" value="1"/>
</dbReference>
<dbReference type="GO" id="GO:0000723">
    <property type="term" value="P:telomere maintenance"/>
    <property type="evidence" value="ECO:0007669"/>
    <property type="project" value="InterPro"/>
</dbReference>
<comment type="cofactor">
    <cofactor evidence="1">
        <name>Mg(2+)</name>
        <dbReference type="ChEBI" id="CHEBI:18420"/>
    </cofactor>
</comment>
<dbReference type="GO" id="GO:0006310">
    <property type="term" value="P:DNA recombination"/>
    <property type="evidence" value="ECO:0007669"/>
    <property type="project" value="UniProtKB-KW"/>
</dbReference>
<dbReference type="GO" id="GO:0005524">
    <property type="term" value="F:ATP binding"/>
    <property type="evidence" value="ECO:0007669"/>
    <property type="project" value="UniProtKB-KW"/>
</dbReference>
<evidence type="ECO:0000313" key="4">
    <source>
        <dbReference type="EMBL" id="GJE87832.1"/>
    </source>
</evidence>
<dbReference type="PANTHER" id="PTHR47642:SF5">
    <property type="entry name" value="ATP-DEPENDENT DNA HELICASE"/>
    <property type="match status" value="1"/>
</dbReference>
<accession>A0A9P3G2H9</accession>
<name>A0A9P3G2H9_9APHY</name>
<organism evidence="4 5">
    <name type="scientific">Phanerochaete sordida</name>
    <dbReference type="NCBI Taxonomy" id="48140"/>
    <lineage>
        <taxon>Eukaryota</taxon>
        <taxon>Fungi</taxon>
        <taxon>Dikarya</taxon>
        <taxon>Basidiomycota</taxon>
        <taxon>Agaricomycotina</taxon>
        <taxon>Agaricomycetes</taxon>
        <taxon>Polyporales</taxon>
        <taxon>Phanerochaetaceae</taxon>
        <taxon>Phanerochaete</taxon>
    </lineage>
</organism>
<dbReference type="EC" id="5.6.2.3" evidence="1"/>
<feature type="region of interest" description="Disordered" evidence="2">
    <location>
        <begin position="604"/>
        <end position="700"/>
    </location>
</feature>
<dbReference type="SMART" id="SM00382">
    <property type="entry name" value="AAA"/>
    <property type="match status" value="1"/>
</dbReference>
<dbReference type="InterPro" id="IPR051055">
    <property type="entry name" value="PIF1_helicase"/>
</dbReference>
<protein>
    <recommendedName>
        <fullName evidence="1">ATP-dependent DNA helicase</fullName>
        <ecNumber evidence="1">5.6.2.3</ecNumber>
    </recommendedName>
</protein>
<dbReference type="Proteomes" id="UP000703269">
    <property type="component" value="Unassembled WGS sequence"/>
</dbReference>
<comment type="similarity">
    <text evidence="1">Belongs to the helicase family.</text>
</comment>
<reference evidence="4 5" key="1">
    <citation type="submission" date="2021-08" db="EMBL/GenBank/DDBJ databases">
        <title>Draft Genome Sequence of Phanerochaete sordida strain YK-624.</title>
        <authorList>
            <person name="Mori T."/>
            <person name="Dohra H."/>
            <person name="Suzuki T."/>
            <person name="Kawagishi H."/>
            <person name="Hirai H."/>
        </authorList>
    </citation>
    <scope>NUCLEOTIDE SEQUENCE [LARGE SCALE GENOMIC DNA]</scope>
    <source>
        <strain evidence="4 5">YK-624</strain>
    </source>
</reference>
<keyword evidence="1" id="KW-0233">DNA recombination</keyword>
<dbReference type="InterPro" id="IPR027417">
    <property type="entry name" value="P-loop_NTPase"/>
</dbReference>
<dbReference type="InterPro" id="IPR003593">
    <property type="entry name" value="AAA+_ATPase"/>
</dbReference>
<dbReference type="InterPro" id="IPR010285">
    <property type="entry name" value="DNA_helicase_pif1-like_DEAD"/>
</dbReference>
<dbReference type="PANTHER" id="PTHR47642">
    <property type="entry name" value="ATP-DEPENDENT DNA HELICASE"/>
    <property type="match status" value="1"/>
</dbReference>
<dbReference type="GO" id="GO:0016787">
    <property type="term" value="F:hydrolase activity"/>
    <property type="evidence" value="ECO:0007669"/>
    <property type="project" value="UniProtKB-KW"/>
</dbReference>
<proteinExistence type="inferred from homology"/>
<dbReference type="Pfam" id="PF05970">
    <property type="entry name" value="PIF1"/>
    <property type="match status" value="2"/>
</dbReference>
<dbReference type="GO" id="GO:0043139">
    <property type="term" value="F:5'-3' DNA helicase activity"/>
    <property type="evidence" value="ECO:0007669"/>
    <property type="project" value="UniProtKB-EC"/>
</dbReference>
<keyword evidence="1" id="KW-0067">ATP-binding</keyword>
<keyword evidence="1" id="KW-0234">DNA repair</keyword>
<comment type="catalytic activity">
    <reaction evidence="1">
        <text>ATP + H2O = ADP + phosphate + H(+)</text>
        <dbReference type="Rhea" id="RHEA:13065"/>
        <dbReference type="ChEBI" id="CHEBI:15377"/>
        <dbReference type="ChEBI" id="CHEBI:15378"/>
        <dbReference type="ChEBI" id="CHEBI:30616"/>
        <dbReference type="ChEBI" id="CHEBI:43474"/>
        <dbReference type="ChEBI" id="CHEBI:456216"/>
        <dbReference type="EC" id="5.6.2.3"/>
    </reaction>
</comment>
<dbReference type="EMBL" id="BPQB01000007">
    <property type="protein sequence ID" value="GJE87832.1"/>
    <property type="molecule type" value="Genomic_DNA"/>
</dbReference>
<keyword evidence="1" id="KW-0227">DNA damage</keyword>
<feature type="compositionally biased region" description="Acidic residues" evidence="2">
    <location>
        <begin position="1"/>
        <end position="10"/>
    </location>
</feature>
<sequence length="714" mass="79418">MGVKWEDDEGLIPAPDPPELAAEGNAKNDRVGLEYEVAQTAPPVADIGDAHNDEDPAPAVQLSDEQQAVLDRVKAGETIFFTGSAGTGKSVLLREIVRWCRTVAQKNTAVTASTGIAGYHVGGSTLHSWAGIGLGIGSVDDLIDRILECEDLEHERAQKRLGGGYDPEKHYYTPLQNWLETQVLVIDEVSMIPGSLFGKLENIARRLRGNERPFGGIQLVLAGDFYQLPPVHKKGYKRPKLAFQSWEWRRCVGPPVVLKKVFRQKDDKLINMLNAVRFATLDEEAEALLLQLSRKVEYPDGEEPIDLYPVRSAVEVENRRRLAQLDEHQLCFKAHDDWKVYETKKFDKRLVQKGLDELGVPEKLMLKKGARVMLNMVQGRFVNGSIGEVRGFMTVPEAKAQNILVGTPSIKKKAVLDRQAEQNDHQFSLLVEDGVSRWPLVSFNGHEFLCVPRTFPVLTPDGKCTMATRVQLPLILAWALTIHKSQGQTIPRLRVHLGDVFDFGQAYVALSRATSLDTLEVVNFEVGKIKVHPNVRAWMRLHEGRQVAAPQPQPPQPEPALARALPAADHLPPPDAVPPAPAAIKREPIEALLPVKAEPGLPQLRIKPEPVEDALPLVKREEEGPALLPKDESDDDDDDLPPPPTNDVPAAEDYTTDDELWAQCRDSDFVVEENGPIAGPSRKRKREATPEDDTDEEYYWSHSQDVSMYLGDIA</sequence>
<dbReference type="AlphaFoldDB" id="A0A9P3G2H9"/>
<gene>
    <name evidence="4" type="ORF">PsYK624_039150</name>
</gene>
<keyword evidence="1" id="KW-0547">Nucleotide-binding</keyword>
<keyword evidence="1 4" id="KW-0347">Helicase</keyword>
<feature type="region of interest" description="Disordered" evidence="2">
    <location>
        <begin position="1"/>
        <end position="28"/>
    </location>
</feature>
<keyword evidence="5" id="KW-1185">Reference proteome</keyword>
<evidence type="ECO:0000256" key="2">
    <source>
        <dbReference type="SAM" id="MobiDB-lite"/>
    </source>
</evidence>
<dbReference type="CDD" id="cd18809">
    <property type="entry name" value="SF1_C_RecD"/>
    <property type="match status" value="1"/>
</dbReference>
<evidence type="ECO:0000256" key="1">
    <source>
        <dbReference type="RuleBase" id="RU363044"/>
    </source>
</evidence>
<dbReference type="SUPFAM" id="SSF52540">
    <property type="entry name" value="P-loop containing nucleoside triphosphate hydrolases"/>
    <property type="match status" value="2"/>
</dbReference>
<comment type="caution">
    <text evidence="4">The sequence shown here is derived from an EMBL/GenBank/DDBJ whole genome shotgun (WGS) entry which is preliminary data.</text>
</comment>